<accession>A0A0L6U2A3</accession>
<dbReference type="GO" id="GO:0016791">
    <property type="term" value="F:phosphatase activity"/>
    <property type="evidence" value="ECO:0007669"/>
    <property type="project" value="UniProtKB-ARBA"/>
</dbReference>
<keyword evidence="2" id="KW-1185">Reference proteome</keyword>
<evidence type="ECO:0008006" key="3">
    <source>
        <dbReference type="Google" id="ProtNLM"/>
    </source>
</evidence>
<protein>
    <recommendedName>
        <fullName evidence="3">Haloacid dehalogenase</fullName>
    </recommendedName>
</protein>
<dbReference type="SFLD" id="SFLDG01140">
    <property type="entry name" value="C2.B:_Phosphomannomutase_and_P"/>
    <property type="match status" value="1"/>
</dbReference>
<comment type="caution">
    <text evidence="1">The sequence shown here is derived from an EMBL/GenBank/DDBJ whole genome shotgun (WGS) entry which is preliminary data.</text>
</comment>
<dbReference type="InterPro" id="IPR023214">
    <property type="entry name" value="HAD_sf"/>
</dbReference>
<dbReference type="SUPFAM" id="SSF56784">
    <property type="entry name" value="HAD-like"/>
    <property type="match status" value="1"/>
</dbReference>
<dbReference type="RefSeq" id="WP_050739459.1">
    <property type="nucleotide sequence ID" value="NZ_LGYO01000012.1"/>
</dbReference>
<dbReference type="Pfam" id="PF08282">
    <property type="entry name" value="Hydrolase_3"/>
    <property type="match status" value="1"/>
</dbReference>
<organism evidence="1 2">
    <name type="scientific">Acetobacterium bakii</name>
    <dbReference type="NCBI Taxonomy" id="52689"/>
    <lineage>
        <taxon>Bacteria</taxon>
        <taxon>Bacillati</taxon>
        <taxon>Bacillota</taxon>
        <taxon>Clostridia</taxon>
        <taxon>Eubacteriales</taxon>
        <taxon>Eubacteriaceae</taxon>
        <taxon>Acetobacterium</taxon>
    </lineage>
</organism>
<name>A0A0L6U2A3_9FIRM</name>
<evidence type="ECO:0000313" key="1">
    <source>
        <dbReference type="EMBL" id="KNZ42467.1"/>
    </source>
</evidence>
<sequence>MEIKLIALDMDGTTLGADHKSISKRTEKALKDAIAKGIHIVPSTGRIFAQLPESVIGIPGVNYAVTSNGAAVMNLKTGEVISNNYIGSGSINKIMHKITRRQIFCEIYYKGHSYAEHRYFKSLIPTKTFPQGLIDMIKSVSIPVDNILEFTLAHAAEIEKINIPLLSDQNHRNLWQTFSQIKGVTLTSAIANNIEVNHRSANKGEGLKQICRILNLEAKNVMAIGDSDNDLRMLQFAGFGVAMGNASDDVKAITNKVTLSYKEDGVAHAIEKYVLA</sequence>
<dbReference type="InterPro" id="IPR000150">
    <property type="entry name" value="Cof"/>
</dbReference>
<dbReference type="OrthoDB" id="9781413at2"/>
<dbReference type="PANTHER" id="PTHR10000:SF8">
    <property type="entry name" value="HAD SUPERFAMILY HYDROLASE-LIKE, TYPE 3"/>
    <property type="match status" value="1"/>
</dbReference>
<dbReference type="AlphaFoldDB" id="A0A0L6U2A3"/>
<dbReference type="NCBIfam" id="TIGR00099">
    <property type="entry name" value="Cof-subfamily"/>
    <property type="match status" value="1"/>
</dbReference>
<dbReference type="GO" id="GO:0000287">
    <property type="term" value="F:magnesium ion binding"/>
    <property type="evidence" value="ECO:0007669"/>
    <property type="project" value="TreeGrafter"/>
</dbReference>
<evidence type="ECO:0000313" key="2">
    <source>
        <dbReference type="Proteomes" id="UP000036873"/>
    </source>
</evidence>
<dbReference type="CDD" id="cd07516">
    <property type="entry name" value="HAD_Pase"/>
    <property type="match status" value="1"/>
</dbReference>
<dbReference type="InterPro" id="IPR006379">
    <property type="entry name" value="HAD-SF_hydro_IIB"/>
</dbReference>
<dbReference type="EMBL" id="LGYO01000012">
    <property type="protein sequence ID" value="KNZ42467.1"/>
    <property type="molecule type" value="Genomic_DNA"/>
</dbReference>
<dbReference type="PROSITE" id="PS01229">
    <property type="entry name" value="COF_2"/>
    <property type="match status" value="1"/>
</dbReference>
<proteinExistence type="predicted"/>
<dbReference type="InterPro" id="IPR036412">
    <property type="entry name" value="HAD-like_sf"/>
</dbReference>
<gene>
    <name evidence="1" type="ORF">AKG39_05940</name>
</gene>
<dbReference type="GO" id="GO:0005829">
    <property type="term" value="C:cytosol"/>
    <property type="evidence" value="ECO:0007669"/>
    <property type="project" value="TreeGrafter"/>
</dbReference>
<dbReference type="Gene3D" id="3.40.50.1000">
    <property type="entry name" value="HAD superfamily/HAD-like"/>
    <property type="match status" value="1"/>
</dbReference>
<dbReference type="STRING" id="52689.AKG39_05940"/>
<dbReference type="SFLD" id="SFLDS00003">
    <property type="entry name" value="Haloacid_Dehalogenase"/>
    <property type="match status" value="1"/>
</dbReference>
<reference evidence="2" key="1">
    <citation type="submission" date="2015-07" db="EMBL/GenBank/DDBJ databases">
        <title>Draft genome sequence of Acetobacterium bakii DSM 8293, a potential psychrophilic chemical producer through syngas fermentation.</title>
        <authorList>
            <person name="Song Y."/>
            <person name="Hwang S."/>
            <person name="Cho B.-K."/>
        </authorList>
    </citation>
    <scope>NUCLEOTIDE SEQUENCE [LARGE SCALE GENOMIC DNA]</scope>
    <source>
        <strain evidence="2">DSM 8239</strain>
    </source>
</reference>
<dbReference type="NCBIfam" id="TIGR01484">
    <property type="entry name" value="HAD-SF-IIB"/>
    <property type="match status" value="1"/>
</dbReference>
<dbReference type="PANTHER" id="PTHR10000">
    <property type="entry name" value="PHOSPHOSERINE PHOSPHATASE"/>
    <property type="match status" value="1"/>
</dbReference>
<dbReference type="Gene3D" id="3.30.1240.10">
    <property type="match status" value="1"/>
</dbReference>
<dbReference type="Proteomes" id="UP000036873">
    <property type="component" value="Unassembled WGS sequence"/>
</dbReference>